<accession>A0A1I3B6R5</accession>
<dbReference type="InterPro" id="IPR036291">
    <property type="entry name" value="NAD(P)-bd_dom_sf"/>
</dbReference>
<evidence type="ECO:0000259" key="6">
    <source>
        <dbReference type="SMART" id="SM00829"/>
    </source>
</evidence>
<name>A0A1I3B6R5_9LACT</name>
<dbReference type="InterPro" id="IPR051603">
    <property type="entry name" value="Zinc-ADH_QOR/CCCR"/>
</dbReference>
<keyword evidence="3" id="KW-0963">Cytoplasm</keyword>
<dbReference type="PANTHER" id="PTHR44154">
    <property type="entry name" value="QUINONE OXIDOREDUCTASE"/>
    <property type="match status" value="1"/>
</dbReference>
<dbReference type="GO" id="GO:0008270">
    <property type="term" value="F:zinc ion binding"/>
    <property type="evidence" value="ECO:0007669"/>
    <property type="project" value="InterPro"/>
</dbReference>
<comment type="subunit">
    <text evidence="2">Homotetramer.</text>
</comment>
<evidence type="ECO:0000313" key="7">
    <source>
        <dbReference type="EMBL" id="SFH57922.1"/>
    </source>
</evidence>
<keyword evidence="4" id="KW-0521">NADP</keyword>
<evidence type="ECO:0000256" key="5">
    <source>
        <dbReference type="ARBA" id="ARBA00022884"/>
    </source>
</evidence>
<keyword evidence="5" id="KW-0694">RNA-binding</keyword>
<dbReference type="SMART" id="SM00829">
    <property type="entry name" value="PKS_ER"/>
    <property type="match status" value="1"/>
</dbReference>
<evidence type="ECO:0000256" key="3">
    <source>
        <dbReference type="ARBA" id="ARBA00022490"/>
    </source>
</evidence>
<dbReference type="CDD" id="cd05289">
    <property type="entry name" value="MDR_like_2"/>
    <property type="match status" value="1"/>
</dbReference>
<dbReference type="Proteomes" id="UP000198668">
    <property type="component" value="Unassembled WGS sequence"/>
</dbReference>
<dbReference type="Gene3D" id="3.90.180.10">
    <property type="entry name" value="Medium-chain alcohol dehydrogenases, catalytic domain"/>
    <property type="match status" value="1"/>
</dbReference>
<evidence type="ECO:0000256" key="2">
    <source>
        <dbReference type="ARBA" id="ARBA00011881"/>
    </source>
</evidence>
<proteinExistence type="predicted"/>
<dbReference type="Pfam" id="PF13602">
    <property type="entry name" value="ADH_zinc_N_2"/>
    <property type="match status" value="1"/>
</dbReference>
<dbReference type="InterPro" id="IPR013154">
    <property type="entry name" value="ADH-like_N"/>
</dbReference>
<evidence type="ECO:0000313" key="8">
    <source>
        <dbReference type="Proteomes" id="UP000198668"/>
    </source>
</evidence>
<reference evidence="7 8" key="1">
    <citation type="submission" date="2016-10" db="EMBL/GenBank/DDBJ databases">
        <authorList>
            <person name="de Groot N.N."/>
        </authorList>
    </citation>
    <scope>NUCLEOTIDE SEQUENCE [LARGE SCALE GENOMIC DNA]</scope>
    <source>
        <strain evidence="7 8">DSM 27630</strain>
    </source>
</reference>
<dbReference type="OrthoDB" id="9792162at2"/>
<dbReference type="GO" id="GO:0005737">
    <property type="term" value="C:cytoplasm"/>
    <property type="evidence" value="ECO:0007669"/>
    <property type="project" value="UniProtKB-SubCell"/>
</dbReference>
<dbReference type="GO" id="GO:0003723">
    <property type="term" value="F:RNA binding"/>
    <property type="evidence" value="ECO:0007669"/>
    <property type="project" value="UniProtKB-KW"/>
</dbReference>
<dbReference type="AlphaFoldDB" id="A0A1I3B6R5"/>
<dbReference type="SUPFAM" id="SSF50129">
    <property type="entry name" value="GroES-like"/>
    <property type="match status" value="1"/>
</dbReference>
<dbReference type="Gene3D" id="3.40.50.720">
    <property type="entry name" value="NAD(P)-binding Rossmann-like Domain"/>
    <property type="match status" value="1"/>
</dbReference>
<dbReference type="PROSITE" id="PS01162">
    <property type="entry name" value="QOR_ZETA_CRYSTAL"/>
    <property type="match status" value="1"/>
</dbReference>
<dbReference type="GO" id="GO:0016491">
    <property type="term" value="F:oxidoreductase activity"/>
    <property type="evidence" value="ECO:0007669"/>
    <property type="project" value="InterPro"/>
</dbReference>
<feature type="domain" description="Enoyl reductase (ER)" evidence="6">
    <location>
        <begin position="10"/>
        <end position="303"/>
    </location>
</feature>
<dbReference type="SUPFAM" id="SSF51735">
    <property type="entry name" value="NAD(P)-binding Rossmann-fold domains"/>
    <property type="match status" value="1"/>
</dbReference>
<dbReference type="EMBL" id="FOQE01000004">
    <property type="protein sequence ID" value="SFH57922.1"/>
    <property type="molecule type" value="Genomic_DNA"/>
</dbReference>
<sequence length="308" mass="33309">MKAIRVSEFGKPDVLNMQEIERPKPKADEVLIKVAFAAVLPIDTKIRQGKVMKKKFPYTPGIAVSGTIVEVGTAVSGFEVGDPVFGRTKGGAYQEFARIPQSQLNHKPKLLTFAKAAAIIAGAETAWKALFTQGKLQSDERVLIQGAAGGVGHIAVQLAKWKGAEVIGTASSKNQDFLRELGIDQAIDYQTESFETAMTEKVDLVVDLIGGKVQERSLHVLKQGGRLVSLVENAASEEAKAMGIDLIYSQESPTLEDLDKLAELMAVGIVKTVIESVYDFTEEQVQAATMKCETGHGQGRILLRIAED</sequence>
<dbReference type="RefSeq" id="WP_092091264.1">
    <property type="nucleotide sequence ID" value="NZ_FOQE01000004.1"/>
</dbReference>
<dbReference type="Pfam" id="PF08240">
    <property type="entry name" value="ADH_N"/>
    <property type="match status" value="1"/>
</dbReference>
<dbReference type="InterPro" id="IPR020843">
    <property type="entry name" value="ER"/>
</dbReference>
<evidence type="ECO:0000256" key="1">
    <source>
        <dbReference type="ARBA" id="ARBA00004496"/>
    </source>
</evidence>
<dbReference type="InterPro" id="IPR002364">
    <property type="entry name" value="Quin_OxRdtase/zeta-crystal_CS"/>
</dbReference>
<protein>
    <submittedName>
        <fullName evidence="7">NADPH:quinone reductase</fullName>
    </submittedName>
</protein>
<dbReference type="InterPro" id="IPR011032">
    <property type="entry name" value="GroES-like_sf"/>
</dbReference>
<organism evidence="7 8">
    <name type="scientific">Pisciglobus halotolerans</name>
    <dbReference type="NCBI Taxonomy" id="745365"/>
    <lineage>
        <taxon>Bacteria</taxon>
        <taxon>Bacillati</taxon>
        <taxon>Bacillota</taxon>
        <taxon>Bacilli</taxon>
        <taxon>Lactobacillales</taxon>
        <taxon>Carnobacteriaceae</taxon>
    </lineage>
</organism>
<keyword evidence="8" id="KW-1185">Reference proteome</keyword>
<evidence type="ECO:0000256" key="4">
    <source>
        <dbReference type="ARBA" id="ARBA00022857"/>
    </source>
</evidence>
<comment type="subcellular location">
    <subcellularLocation>
        <location evidence="1">Cytoplasm</location>
    </subcellularLocation>
</comment>
<dbReference type="PANTHER" id="PTHR44154:SF1">
    <property type="entry name" value="QUINONE OXIDOREDUCTASE"/>
    <property type="match status" value="1"/>
</dbReference>
<gene>
    <name evidence="7" type="ORF">SAMN04489868_10455</name>
</gene>